<evidence type="ECO:0000313" key="4">
    <source>
        <dbReference type="Proteomes" id="UP000318509"/>
    </source>
</evidence>
<dbReference type="Proteomes" id="UP000318509">
    <property type="component" value="Unassembled WGS sequence"/>
</dbReference>
<accession>A0A537KCL5</accession>
<protein>
    <submittedName>
        <fullName evidence="3">Gfo/Idh/MocA family oxidoreductase</fullName>
    </submittedName>
</protein>
<evidence type="ECO:0000259" key="2">
    <source>
        <dbReference type="Pfam" id="PF22725"/>
    </source>
</evidence>
<dbReference type="EMBL" id="VBAK01000023">
    <property type="protein sequence ID" value="TMI93523.1"/>
    <property type="molecule type" value="Genomic_DNA"/>
</dbReference>
<dbReference type="Pfam" id="PF01408">
    <property type="entry name" value="GFO_IDH_MocA"/>
    <property type="match status" value="1"/>
</dbReference>
<dbReference type="Gene3D" id="3.30.360.10">
    <property type="entry name" value="Dihydrodipicolinate Reductase, domain 2"/>
    <property type="match status" value="1"/>
</dbReference>
<feature type="domain" description="Gfo/Idh/MocA-like oxidoreductase N-terminal" evidence="1">
    <location>
        <begin position="4"/>
        <end position="121"/>
    </location>
</feature>
<dbReference type="Pfam" id="PF22725">
    <property type="entry name" value="GFO_IDH_MocA_C3"/>
    <property type="match status" value="1"/>
</dbReference>
<dbReference type="Gene3D" id="3.40.50.720">
    <property type="entry name" value="NAD(P)-binding Rossmann-like Domain"/>
    <property type="match status" value="1"/>
</dbReference>
<proteinExistence type="predicted"/>
<dbReference type="PANTHER" id="PTHR43249">
    <property type="entry name" value="UDP-N-ACETYL-2-AMINO-2-DEOXY-D-GLUCURONATE OXIDASE"/>
    <property type="match status" value="1"/>
</dbReference>
<dbReference type="SUPFAM" id="SSF55347">
    <property type="entry name" value="Glyceraldehyde-3-phosphate dehydrogenase-like, C-terminal domain"/>
    <property type="match status" value="1"/>
</dbReference>
<dbReference type="SUPFAM" id="SSF51735">
    <property type="entry name" value="NAD(P)-binding Rossmann-fold domains"/>
    <property type="match status" value="1"/>
</dbReference>
<organism evidence="3 4">
    <name type="scientific">Candidatus Segetimicrobium genomatis</name>
    <dbReference type="NCBI Taxonomy" id="2569760"/>
    <lineage>
        <taxon>Bacteria</taxon>
        <taxon>Bacillati</taxon>
        <taxon>Candidatus Sysuimicrobiota</taxon>
        <taxon>Candidatus Sysuimicrobiia</taxon>
        <taxon>Candidatus Sysuimicrobiales</taxon>
        <taxon>Candidatus Segetimicrobiaceae</taxon>
        <taxon>Candidatus Segetimicrobium</taxon>
    </lineage>
</organism>
<gene>
    <name evidence="3" type="ORF">E6H00_01110</name>
</gene>
<feature type="domain" description="GFO/IDH/MocA-like oxidoreductase" evidence="2">
    <location>
        <begin position="132"/>
        <end position="251"/>
    </location>
</feature>
<evidence type="ECO:0000259" key="1">
    <source>
        <dbReference type="Pfam" id="PF01408"/>
    </source>
</evidence>
<sequence length="331" mass="35719">MSLGWGIIGTGGFAGNATAPAINALGSEGSLVAVVSRDRGRAEAFAKQHGARRAYTGYAELLRDPEVNIVYISTPNAQHAEQAIAAARAGRHVLCEKPLALTVADARRVVEAFEAAGLKLGTHFQTRHHTAFVEVKRLLDRRAIGDVTLVQVEAGAGAGPLRSWRADPALAGLGSINNIAVHPYDLLRYLLGSEVREVMAMTDAGRSAELERMVLALLRFQNGTMAYVNANQKIAHYQPDIDLYGTEGRIVGIDCTRPFRDGELRVVTQAGEQITKHSSRDAVVRSVAAFNDAVRHDREPNPSGLDGLRNAQLTEAVIRSAREGRLVEVAY</sequence>
<dbReference type="InterPro" id="IPR052515">
    <property type="entry name" value="Gfo/Idh/MocA_Oxidoreductase"/>
</dbReference>
<dbReference type="InterPro" id="IPR000683">
    <property type="entry name" value="Gfo/Idh/MocA-like_OxRdtase_N"/>
</dbReference>
<dbReference type="InterPro" id="IPR036291">
    <property type="entry name" value="NAD(P)-bd_dom_sf"/>
</dbReference>
<dbReference type="InterPro" id="IPR055170">
    <property type="entry name" value="GFO_IDH_MocA-like_dom"/>
</dbReference>
<dbReference type="AlphaFoldDB" id="A0A537KCL5"/>
<dbReference type="PANTHER" id="PTHR43249:SF1">
    <property type="entry name" value="D-GLUCOSIDE 3-DEHYDROGENASE"/>
    <property type="match status" value="1"/>
</dbReference>
<comment type="caution">
    <text evidence="3">The sequence shown here is derived from an EMBL/GenBank/DDBJ whole genome shotgun (WGS) entry which is preliminary data.</text>
</comment>
<dbReference type="GO" id="GO:0000166">
    <property type="term" value="F:nucleotide binding"/>
    <property type="evidence" value="ECO:0007669"/>
    <property type="project" value="InterPro"/>
</dbReference>
<evidence type="ECO:0000313" key="3">
    <source>
        <dbReference type="EMBL" id="TMI93523.1"/>
    </source>
</evidence>
<name>A0A537KCL5_9BACT</name>
<reference evidence="3 4" key="1">
    <citation type="journal article" date="2019" name="Nat. Microbiol.">
        <title>Mediterranean grassland soil C-N compound turnover is dependent on rainfall and depth, and is mediated by genomically divergent microorganisms.</title>
        <authorList>
            <person name="Diamond S."/>
            <person name="Andeer P.F."/>
            <person name="Li Z."/>
            <person name="Crits-Christoph A."/>
            <person name="Burstein D."/>
            <person name="Anantharaman K."/>
            <person name="Lane K.R."/>
            <person name="Thomas B.C."/>
            <person name="Pan C."/>
            <person name="Northen T.R."/>
            <person name="Banfield J.F."/>
        </authorList>
    </citation>
    <scope>NUCLEOTIDE SEQUENCE [LARGE SCALE GENOMIC DNA]</scope>
    <source>
        <strain evidence="3">NP_3</strain>
    </source>
</reference>